<evidence type="ECO:0000313" key="1">
    <source>
        <dbReference type="EMBL" id="JAD48429.1"/>
    </source>
</evidence>
<organism evidence="1">
    <name type="scientific">Arundo donax</name>
    <name type="common">Giant reed</name>
    <name type="synonym">Donax arundinaceus</name>
    <dbReference type="NCBI Taxonomy" id="35708"/>
    <lineage>
        <taxon>Eukaryota</taxon>
        <taxon>Viridiplantae</taxon>
        <taxon>Streptophyta</taxon>
        <taxon>Embryophyta</taxon>
        <taxon>Tracheophyta</taxon>
        <taxon>Spermatophyta</taxon>
        <taxon>Magnoliopsida</taxon>
        <taxon>Liliopsida</taxon>
        <taxon>Poales</taxon>
        <taxon>Poaceae</taxon>
        <taxon>PACMAD clade</taxon>
        <taxon>Arundinoideae</taxon>
        <taxon>Arundineae</taxon>
        <taxon>Arundo</taxon>
    </lineage>
</organism>
<reference evidence="1" key="2">
    <citation type="journal article" date="2015" name="Data Brief">
        <title>Shoot transcriptome of the giant reed, Arundo donax.</title>
        <authorList>
            <person name="Barrero R.A."/>
            <person name="Guerrero F.D."/>
            <person name="Moolhuijzen P."/>
            <person name="Goolsby J.A."/>
            <person name="Tidwell J."/>
            <person name="Bellgard S.E."/>
            <person name="Bellgard M.I."/>
        </authorList>
    </citation>
    <scope>NUCLEOTIDE SEQUENCE</scope>
    <source>
        <tissue evidence="1">Shoot tissue taken approximately 20 cm above the soil surface</tissue>
    </source>
</reference>
<accession>A0A0A9A9S3</accession>
<reference evidence="1" key="1">
    <citation type="submission" date="2014-09" db="EMBL/GenBank/DDBJ databases">
        <authorList>
            <person name="Magalhaes I.L.F."/>
            <person name="Oliveira U."/>
            <person name="Santos F.R."/>
            <person name="Vidigal T.H.D.A."/>
            <person name="Brescovit A.D."/>
            <person name="Santos A.J."/>
        </authorList>
    </citation>
    <scope>NUCLEOTIDE SEQUENCE</scope>
    <source>
        <tissue evidence="1">Shoot tissue taken approximately 20 cm above the soil surface</tissue>
    </source>
</reference>
<dbReference type="EMBL" id="GBRH01249466">
    <property type="protein sequence ID" value="JAD48429.1"/>
    <property type="molecule type" value="Transcribed_RNA"/>
</dbReference>
<proteinExistence type="predicted"/>
<dbReference type="AlphaFoldDB" id="A0A0A9A9S3"/>
<protein>
    <submittedName>
        <fullName evidence="1">Uncharacterized protein</fullName>
    </submittedName>
</protein>
<name>A0A0A9A9S3_ARUDO</name>
<sequence length="42" mass="5064">MKGPTIKRKWDELRRKTICRSIFPFYSRSLIHDATYNMQSST</sequence>